<dbReference type="RefSeq" id="WP_386060240.1">
    <property type="nucleotide sequence ID" value="NZ_JBHTKL010000005.1"/>
</dbReference>
<keyword evidence="2" id="KW-1185">Reference proteome</keyword>
<sequence>MWKFGLVVGGLLSIMFFGTISPSEWFPDKVEQTDGMTFKKSTSPNQTYIVELRESFYLNEANEVIRAKVRAYYGETGENLATYEEFDVSRSYTPEDFSIGWVSESDAQIEVITEGEVEATIDISIEN</sequence>
<protein>
    <recommendedName>
        <fullName evidence="3">DUF3221 domain-containing protein</fullName>
    </recommendedName>
</protein>
<dbReference type="EMBL" id="JBHTKL010000005">
    <property type="protein sequence ID" value="MFD1019781.1"/>
    <property type="molecule type" value="Genomic_DNA"/>
</dbReference>
<reference evidence="2" key="1">
    <citation type="journal article" date="2019" name="Int. J. Syst. Evol. Microbiol.">
        <title>The Global Catalogue of Microorganisms (GCM) 10K type strain sequencing project: providing services to taxonomists for standard genome sequencing and annotation.</title>
        <authorList>
            <consortium name="The Broad Institute Genomics Platform"/>
            <consortium name="The Broad Institute Genome Sequencing Center for Infectious Disease"/>
            <person name="Wu L."/>
            <person name="Ma J."/>
        </authorList>
    </citation>
    <scope>NUCLEOTIDE SEQUENCE [LARGE SCALE GENOMIC DNA]</scope>
    <source>
        <strain evidence="2">CCUG 56607</strain>
    </source>
</reference>
<comment type="caution">
    <text evidence="1">The sequence shown here is derived from an EMBL/GenBank/DDBJ whole genome shotgun (WGS) entry which is preliminary data.</text>
</comment>
<evidence type="ECO:0008006" key="3">
    <source>
        <dbReference type="Google" id="ProtNLM"/>
    </source>
</evidence>
<evidence type="ECO:0000313" key="1">
    <source>
        <dbReference type="EMBL" id="MFD1019781.1"/>
    </source>
</evidence>
<gene>
    <name evidence="1" type="ORF">ACFQ2J_11410</name>
</gene>
<evidence type="ECO:0000313" key="2">
    <source>
        <dbReference type="Proteomes" id="UP001596990"/>
    </source>
</evidence>
<organism evidence="1 2">
    <name type="scientific">Thalassobacillus hwangdonensis</name>
    <dbReference type="NCBI Taxonomy" id="546108"/>
    <lineage>
        <taxon>Bacteria</taxon>
        <taxon>Bacillati</taxon>
        <taxon>Bacillota</taxon>
        <taxon>Bacilli</taxon>
        <taxon>Bacillales</taxon>
        <taxon>Bacillaceae</taxon>
        <taxon>Thalassobacillus</taxon>
    </lineage>
</organism>
<accession>A0ABW3L1T6</accession>
<dbReference type="Proteomes" id="UP001596990">
    <property type="component" value="Unassembled WGS sequence"/>
</dbReference>
<name>A0ABW3L1T6_9BACI</name>
<proteinExistence type="predicted"/>